<dbReference type="InterPro" id="IPR005625">
    <property type="entry name" value="PepSY-ass_TM"/>
</dbReference>
<name>A0ABV8DIS9_9BURK</name>
<dbReference type="PANTHER" id="PTHR34219:SF6">
    <property type="entry name" value="BLR3280 PROTEIN"/>
    <property type="match status" value="1"/>
</dbReference>
<dbReference type="PANTHER" id="PTHR34219">
    <property type="entry name" value="IRON-REGULATED INNER MEMBRANE PROTEIN-RELATED"/>
    <property type="match status" value="1"/>
</dbReference>
<feature type="transmembrane region" description="Helical" evidence="1">
    <location>
        <begin position="12"/>
        <end position="38"/>
    </location>
</feature>
<feature type="transmembrane region" description="Helical" evidence="1">
    <location>
        <begin position="230"/>
        <end position="253"/>
    </location>
</feature>
<protein>
    <submittedName>
        <fullName evidence="2">PepSY domain-containing protein</fullName>
    </submittedName>
</protein>
<organism evidence="2 3">
    <name type="scientific">Acidovorax facilis</name>
    <dbReference type="NCBI Taxonomy" id="12917"/>
    <lineage>
        <taxon>Bacteria</taxon>
        <taxon>Pseudomonadati</taxon>
        <taxon>Pseudomonadota</taxon>
        <taxon>Betaproteobacteria</taxon>
        <taxon>Burkholderiales</taxon>
        <taxon>Comamonadaceae</taxon>
        <taxon>Acidovorax</taxon>
    </lineage>
</organism>
<proteinExistence type="predicted"/>
<evidence type="ECO:0000313" key="3">
    <source>
        <dbReference type="Proteomes" id="UP001595693"/>
    </source>
</evidence>
<keyword evidence="1" id="KW-0812">Transmembrane</keyword>
<keyword evidence="1" id="KW-0472">Membrane</keyword>
<sequence>MLHAKRWLYLVHRWLGVLLCAFFAMWFVSGVVMMYVGYPKLTQAERLAHLPPLRSATLGTEPLLEPADALARAGLAGPLQDLRLAVASGGRAVYLVVPAASTGDAAPRTRRAPAPAVIDALTGERLQRVDAAHAIASARAFAQEANPSIDYQGTIDEDAFTHSRALDVHRPLHRLHLGDSAGIVVYVSGTTGEVVRDAPLQERAWNYAGAWIHWLYPFRGNVFNDYWTDIVNWLSIAGIVLTVTGTVVGVLRWRFQGRYKTGSRTPYRGFMMRWHHVFGLVFALITFTWIFSGLMSMNPWKIFDSGAAPLRQQAMNGGPLVLPPQAATAQALLSGVSPNTRELRWVQSAGHPLVLAYSPTGAPALLDATTAAPHQWPPGAVAEAAARLLPHAVARTETLTAYDLHYYDRATHTMTGGGDKPLPALRLVFDDPHATWVHIDPHTGAVLGRTDSYRRTSRWLFSMLHSWDWLPLLERRPLWDIVLIVLSLGGAVLSATGVVIGLRRLGAKFAFVAGPASQRAGRGHRRRARVLPTTGG</sequence>
<feature type="transmembrane region" description="Helical" evidence="1">
    <location>
        <begin position="274"/>
        <end position="295"/>
    </location>
</feature>
<reference evidence="3" key="1">
    <citation type="journal article" date="2019" name="Int. J. Syst. Evol. Microbiol.">
        <title>The Global Catalogue of Microorganisms (GCM) 10K type strain sequencing project: providing services to taxonomists for standard genome sequencing and annotation.</title>
        <authorList>
            <consortium name="The Broad Institute Genomics Platform"/>
            <consortium name="The Broad Institute Genome Sequencing Center for Infectious Disease"/>
            <person name="Wu L."/>
            <person name="Ma J."/>
        </authorList>
    </citation>
    <scope>NUCLEOTIDE SEQUENCE [LARGE SCALE GENOMIC DNA]</scope>
    <source>
        <strain evidence="3">CCUG 2113</strain>
    </source>
</reference>
<feature type="transmembrane region" description="Helical" evidence="1">
    <location>
        <begin position="478"/>
        <end position="502"/>
    </location>
</feature>
<gene>
    <name evidence="2" type="ORF">ACFOW3_27485</name>
</gene>
<accession>A0ABV8DIS9</accession>
<comment type="caution">
    <text evidence="2">The sequence shown here is derived from an EMBL/GenBank/DDBJ whole genome shotgun (WGS) entry which is preliminary data.</text>
</comment>
<keyword evidence="1" id="KW-1133">Transmembrane helix</keyword>
<keyword evidence="3" id="KW-1185">Reference proteome</keyword>
<evidence type="ECO:0000313" key="2">
    <source>
        <dbReference type="EMBL" id="MFC3938369.1"/>
    </source>
</evidence>
<dbReference type="Proteomes" id="UP001595693">
    <property type="component" value="Unassembled WGS sequence"/>
</dbReference>
<dbReference type="Pfam" id="PF03929">
    <property type="entry name" value="PepSY_TM"/>
    <property type="match status" value="1"/>
</dbReference>
<dbReference type="EMBL" id="JBHSAJ010000178">
    <property type="protein sequence ID" value="MFC3938369.1"/>
    <property type="molecule type" value="Genomic_DNA"/>
</dbReference>
<evidence type="ECO:0000256" key="1">
    <source>
        <dbReference type="SAM" id="Phobius"/>
    </source>
</evidence>
<dbReference type="RefSeq" id="WP_055402053.1">
    <property type="nucleotide sequence ID" value="NZ_JAMXAX010000188.1"/>
</dbReference>